<evidence type="ECO:0000256" key="7">
    <source>
        <dbReference type="ARBA" id="ARBA00022692"/>
    </source>
</evidence>
<dbReference type="Gene3D" id="3.40.47.10">
    <property type="match status" value="1"/>
</dbReference>
<proteinExistence type="inferred from homology"/>
<dbReference type="InterPro" id="IPR020841">
    <property type="entry name" value="PKS_Beta-ketoAc_synthase_dom"/>
</dbReference>
<dbReference type="InterPro" id="IPR000794">
    <property type="entry name" value="Beta-ketoacyl_synthase"/>
</dbReference>
<dbReference type="RefSeq" id="WP_148914305.1">
    <property type="nucleotide sequence ID" value="NZ_VSZS01000060.1"/>
</dbReference>
<gene>
    <name evidence="15" type="ORF">FY036_08585</name>
</gene>
<sequence>MSRPRIVITGMGGICALGTDVAGIWDAMCAGRSGIGPIETVPLHDLKVRTGAEIKALPDHGIDHRRLVTMDRFSVLAVIAAREAAAQAGLVVDETNTHRIGAIVGAGVCGWESIEDNYRGILLDGRPRASIFSVPRAMTGAPAGQVSMDLGLRGPVFGVTSACSTANHSISTAVDQLVLGRADVMLAGGTEAPIVWGILKAWEALRVLAKETCRPFSADREGLVIGEGAGVLVLETLDHALGRGATILAEYAGSGMSADATDIVAPTVEGPTAAMVNCMADAGLSPDEIDYVNAHGTGTKANDQIETKAIRAAFGAAADRLSVSSTKSMHGHCLGATAAIELIACVKAIHDGIVPPTANHREADPACDLDVTPNTARRREVRAAISNAFAFGGTNATLAVKAYRP</sequence>
<comment type="similarity">
    <text evidence="2 13">Belongs to the thiolase-like superfamily. Beta-ketoacyl-ACP synthases family.</text>
</comment>
<dbReference type="InterPro" id="IPR014031">
    <property type="entry name" value="Ketoacyl_synth_C"/>
</dbReference>
<accession>A0A5D4H0Q5</accession>
<keyword evidence="7" id="KW-0812">Transmembrane</keyword>
<keyword evidence="16" id="KW-1185">Reference proteome</keyword>
<evidence type="ECO:0000256" key="10">
    <source>
        <dbReference type="ARBA" id="ARBA00037576"/>
    </source>
</evidence>
<dbReference type="SUPFAM" id="SSF53901">
    <property type="entry name" value="Thiolase-like"/>
    <property type="match status" value="1"/>
</dbReference>
<keyword evidence="8" id="KW-1133">Transmembrane helix</keyword>
<dbReference type="GO" id="GO:0006633">
    <property type="term" value="P:fatty acid biosynthetic process"/>
    <property type="evidence" value="ECO:0007669"/>
    <property type="project" value="InterPro"/>
</dbReference>
<keyword evidence="4" id="KW-1003">Cell membrane</keyword>
<dbReference type="PROSITE" id="PS00606">
    <property type="entry name" value="KS3_1"/>
    <property type="match status" value="1"/>
</dbReference>
<dbReference type="GO" id="GO:0005886">
    <property type="term" value="C:plasma membrane"/>
    <property type="evidence" value="ECO:0007669"/>
    <property type="project" value="UniProtKB-SubCell"/>
</dbReference>
<dbReference type="PROSITE" id="PS00098">
    <property type="entry name" value="THIOLASE_1"/>
    <property type="match status" value="1"/>
</dbReference>
<dbReference type="CDD" id="cd00834">
    <property type="entry name" value="KAS_I_II"/>
    <property type="match status" value="1"/>
</dbReference>
<evidence type="ECO:0000256" key="8">
    <source>
        <dbReference type="ARBA" id="ARBA00022989"/>
    </source>
</evidence>
<evidence type="ECO:0000256" key="6">
    <source>
        <dbReference type="ARBA" id="ARBA00022679"/>
    </source>
</evidence>
<evidence type="ECO:0000256" key="9">
    <source>
        <dbReference type="ARBA" id="ARBA00023136"/>
    </source>
</evidence>
<dbReference type="Proteomes" id="UP000323258">
    <property type="component" value="Unassembled WGS sequence"/>
</dbReference>
<feature type="domain" description="Ketosynthase family 3 (KS3)" evidence="14">
    <location>
        <begin position="3"/>
        <end position="402"/>
    </location>
</feature>
<evidence type="ECO:0000256" key="4">
    <source>
        <dbReference type="ARBA" id="ARBA00022475"/>
    </source>
</evidence>
<protein>
    <recommendedName>
        <fullName evidence="11">Nodulation protein E</fullName>
    </recommendedName>
    <alternativeName>
        <fullName evidence="12">Host-specificity of nodulation protein B</fullName>
    </alternativeName>
</protein>
<dbReference type="GO" id="GO:0004315">
    <property type="term" value="F:3-oxoacyl-[acyl-carrier-protein] synthase activity"/>
    <property type="evidence" value="ECO:0007669"/>
    <property type="project" value="InterPro"/>
</dbReference>
<dbReference type="Pfam" id="PF02801">
    <property type="entry name" value="Ketoacyl-synt_C"/>
    <property type="match status" value="1"/>
</dbReference>
<dbReference type="PANTHER" id="PTHR11712">
    <property type="entry name" value="POLYKETIDE SYNTHASE-RELATED"/>
    <property type="match status" value="1"/>
</dbReference>
<evidence type="ECO:0000256" key="3">
    <source>
        <dbReference type="ARBA" id="ARBA00022458"/>
    </source>
</evidence>
<dbReference type="PANTHER" id="PTHR11712:SF352">
    <property type="entry name" value="3-OXOACYL-[ACYL-CARRIER-PROTEIN] SYNTHASE"/>
    <property type="match status" value="1"/>
</dbReference>
<dbReference type="PROSITE" id="PS52004">
    <property type="entry name" value="KS3_2"/>
    <property type="match status" value="1"/>
</dbReference>
<organism evidence="15 16">
    <name type="scientific">Neoaquamicrobium microcysteis</name>
    <dbReference type="NCBI Taxonomy" id="2682781"/>
    <lineage>
        <taxon>Bacteria</taxon>
        <taxon>Pseudomonadati</taxon>
        <taxon>Pseudomonadota</taxon>
        <taxon>Alphaproteobacteria</taxon>
        <taxon>Hyphomicrobiales</taxon>
        <taxon>Phyllobacteriaceae</taxon>
        <taxon>Neoaquamicrobium</taxon>
    </lineage>
</organism>
<dbReference type="EMBL" id="VSZS01000060">
    <property type="protein sequence ID" value="TYR33105.1"/>
    <property type="molecule type" value="Genomic_DNA"/>
</dbReference>
<evidence type="ECO:0000256" key="1">
    <source>
        <dbReference type="ARBA" id="ARBA00004533"/>
    </source>
</evidence>
<keyword evidence="6 13" id="KW-0808">Transferase</keyword>
<dbReference type="SMART" id="SM00825">
    <property type="entry name" value="PKS_KS"/>
    <property type="match status" value="1"/>
</dbReference>
<evidence type="ECO:0000259" key="14">
    <source>
        <dbReference type="PROSITE" id="PS52004"/>
    </source>
</evidence>
<dbReference type="InterPro" id="IPR016039">
    <property type="entry name" value="Thiolase-like"/>
</dbReference>
<reference evidence="15 16" key="1">
    <citation type="submission" date="2019-08" db="EMBL/GenBank/DDBJ databases">
        <authorList>
            <person name="Seo Y.L."/>
        </authorList>
    </citation>
    <scope>NUCLEOTIDE SEQUENCE [LARGE SCALE GENOMIC DNA]</scope>
    <source>
        <strain evidence="15 16">MaA-C15</strain>
    </source>
</reference>
<keyword evidence="3" id="KW-0536">Nodulation</keyword>
<comment type="caution">
    <text evidence="15">The sequence shown here is derived from an EMBL/GenBank/DDBJ whole genome shotgun (WGS) entry which is preliminary data.</text>
</comment>
<dbReference type="NCBIfam" id="NF005589">
    <property type="entry name" value="PRK07314.1"/>
    <property type="match status" value="1"/>
</dbReference>
<dbReference type="AlphaFoldDB" id="A0A5D4H0Q5"/>
<dbReference type="InterPro" id="IPR020615">
    <property type="entry name" value="Thiolase_acyl_enz_int_AS"/>
</dbReference>
<dbReference type="OrthoDB" id="9808669at2"/>
<evidence type="ECO:0000313" key="15">
    <source>
        <dbReference type="EMBL" id="TYR33105.1"/>
    </source>
</evidence>
<evidence type="ECO:0000256" key="13">
    <source>
        <dbReference type="RuleBase" id="RU003694"/>
    </source>
</evidence>
<dbReference type="InterPro" id="IPR018201">
    <property type="entry name" value="Ketoacyl_synth_AS"/>
</dbReference>
<dbReference type="InterPro" id="IPR014030">
    <property type="entry name" value="Ketoacyl_synth_N"/>
</dbReference>
<comment type="function">
    <text evidence="10">Proposed to synthesize NOD factor fatty acyl chain. Involved in the synthesis of a highly unsaturated fatty acid moiety, which forms part of a lipo-oligosaccharide that is responsible for host specificity.</text>
</comment>
<evidence type="ECO:0000313" key="16">
    <source>
        <dbReference type="Proteomes" id="UP000323258"/>
    </source>
</evidence>
<reference evidence="15 16" key="2">
    <citation type="submission" date="2019-09" db="EMBL/GenBank/DDBJ databases">
        <title>Mesorhizobium sp. MaA-C15 isolated from Microcystis aeruginosa.</title>
        <authorList>
            <person name="Jeong S.E."/>
            <person name="Jin H.M."/>
            <person name="Jeon C.O."/>
        </authorList>
    </citation>
    <scope>NUCLEOTIDE SEQUENCE [LARGE SCALE GENOMIC DNA]</scope>
    <source>
        <strain evidence="15 16">MaA-C15</strain>
    </source>
</reference>
<evidence type="ECO:0000256" key="5">
    <source>
        <dbReference type="ARBA" id="ARBA00022519"/>
    </source>
</evidence>
<keyword evidence="5" id="KW-0997">Cell inner membrane</keyword>
<keyword evidence="9" id="KW-0472">Membrane</keyword>
<comment type="subcellular location">
    <subcellularLocation>
        <location evidence="1">Cell inner membrane</location>
    </subcellularLocation>
</comment>
<dbReference type="Pfam" id="PF00109">
    <property type="entry name" value="ketoacyl-synt"/>
    <property type="match status" value="1"/>
</dbReference>
<evidence type="ECO:0000256" key="2">
    <source>
        <dbReference type="ARBA" id="ARBA00008467"/>
    </source>
</evidence>
<name>A0A5D4H0Q5_9HYPH</name>
<evidence type="ECO:0000256" key="11">
    <source>
        <dbReference type="ARBA" id="ARBA00039445"/>
    </source>
</evidence>
<evidence type="ECO:0000256" key="12">
    <source>
        <dbReference type="ARBA" id="ARBA00041756"/>
    </source>
</evidence>